<name>B0MY07_9BACT</name>
<sequence>MKEFATLRPDPSANRLFSTLNRPFRRREESTLMVYSNDFTGYFRH</sequence>
<protein>
    <submittedName>
        <fullName evidence="1">Uncharacterized protein</fullName>
    </submittedName>
</protein>
<evidence type="ECO:0000313" key="2">
    <source>
        <dbReference type="Proteomes" id="UP000005819"/>
    </source>
</evidence>
<evidence type="ECO:0000313" key="1">
    <source>
        <dbReference type="EMBL" id="EDS02596.1"/>
    </source>
</evidence>
<keyword evidence="2" id="KW-1185">Reference proteome</keyword>
<organism evidence="1 2">
    <name type="scientific">Alistipes putredinis DSM 17216</name>
    <dbReference type="NCBI Taxonomy" id="445970"/>
    <lineage>
        <taxon>Bacteria</taxon>
        <taxon>Pseudomonadati</taxon>
        <taxon>Bacteroidota</taxon>
        <taxon>Bacteroidia</taxon>
        <taxon>Bacteroidales</taxon>
        <taxon>Rikenellaceae</taxon>
        <taxon>Alistipes</taxon>
    </lineage>
</organism>
<reference evidence="1" key="2">
    <citation type="submission" date="2013-09" db="EMBL/GenBank/DDBJ databases">
        <title>Draft genome sequence of Alistipes putredinis (DSM 17216).</title>
        <authorList>
            <person name="Sudarsanam P."/>
            <person name="Ley R."/>
            <person name="Guruge J."/>
            <person name="Turnbaugh P.J."/>
            <person name="Mahowald M."/>
            <person name="Liep D."/>
            <person name="Gordon J."/>
        </authorList>
    </citation>
    <scope>NUCLEOTIDE SEQUENCE</scope>
    <source>
        <strain evidence="1">DSM 17216</strain>
    </source>
</reference>
<gene>
    <name evidence="1" type="ORF">ALIPUT_02126</name>
</gene>
<comment type="caution">
    <text evidence="1">The sequence shown here is derived from an EMBL/GenBank/DDBJ whole genome shotgun (WGS) entry which is preliminary data.</text>
</comment>
<dbReference type="Proteomes" id="UP000005819">
    <property type="component" value="Unassembled WGS sequence"/>
</dbReference>
<accession>B0MY07</accession>
<proteinExistence type="predicted"/>
<dbReference type="AlphaFoldDB" id="B0MY07"/>
<reference evidence="1" key="1">
    <citation type="submission" date="2007-10" db="EMBL/GenBank/DDBJ databases">
        <authorList>
            <person name="Fulton L."/>
            <person name="Clifton S."/>
            <person name="Fulton B."/>
            <person name="Xu J."/>
            <person name="Minx P."/>
            <person name="Pepin K.H."/>
            <person name="Johnson M."/>
            <person name="Thiruvilangam P."/>
            <person name="Bhonagiri V."/>
            <person name="Nash W.E."/>
            <person name="Mardis E.R."/>
            <person name="Wilson R.K."/>
        </authorList>
    </citation>
    <scope>NUCLEOTIDE SEQUENCE [LARGE SCALE GENOMIC DNA]</scope>
    <source>
        <strain evidence="1">DSM 17216</strain>
    </source>
</reference>
<dbReference type="EMBL" id="ABFK02000020">
    <property type="protein sequence ID" value="EDS02596.1"/>
    <property type="molecule type" value="Genomic_DNA"/>
</dbReference>
<dbReference type="HOGENOM" id="CLU_3195267_0_0_10"/>